<organism evidence="1 2">
    <name type="scientific">Aquimarina algicola</name>
    <dbReference type="NCBI Taxonomy" id="2589995"/>
    <lineage>
        <taxon>Bacteria</taxon>
        <taxon>Pseudomonadati</taxon>
        <taxon>Bacteroidota</taxon>
        <taxon>Flavobacteriia</taxon>
        <taxon>Flavobacteriales</taxon>
        <taxon>Flavobacteriaceae</taxon>
        <taxon>Aquimarina</taxon>
    </lineage>
</organism>
<gene>
    <name evidence="1" type="ORF">FHK87_16380</name>
</gene>
<dbReference type="Proteomes" id="UP000315540">
    <property type="component" value="Unassembled WGS sequence"/>
</dbReference>
<dbReference type="AlphaFoldDB" id="A0A504J9F8"/>
<dbReference type="OrthoDB" id="1438190at2"/>
<evidence type="ECO:0000313" key="2">
    <source>
        <dbReference type="Proteomes" id="UP000315540"/>
    </source>
</evidence>
<proteinExistence type="predicted"/>
<dbReference type="RefSeq" id="WP_140594843.1">
    <property type="nucleotide sequence ID" value="NZ_VFWZ01000005.1"/>
</dbReference>
<reference evidence="1 2" key="1">
    <citation type="submission" date="2019-06" db="EMBL/GenBank/DDBJ databases">
        <authorList>
            <person name="Meng X."/>
        </authorList>
    </citation>
    <scope>NUCLEOTIDE SEQUENCE [LARGE SCALE GENOMIC DNA]</scope>
    <source>
        <strain evidence="1 2">M625</strain>
    </source>
</reference>
<sequence length="142" mass="16091">METKTKQAAKTRNEVITTKKDVKAKLTTEAKSATVSGSVIKPKAPQQTKPIKTLVNLDDRIQNFEKLRGLANNREQLVGKLNELTKFNYNHDGSSQFTLRDSTGLEFKTTNTNFIHLVTSQLQSTLEKRKQEIEAQIVQFEL</sequence>
<name>A0A504J9F8_9FLAO</name>
<evidence type="ECO:0000313" key="1">
    <source>
        <dbReference type="EMBL" id="TPN84508.1"/>
    </source>
</evidence>
<dbReference type="EMBL" id="VFWZ01000005">
    <property type="protein sequence ID" value="TPN84508.1"/>
    <property type="molecule type" value="Genomic_DNA"/>
</dbReference>
<accession>A0A504J9F8</accession>
<comment type="caution">
    <text evidence="1">The sequence shown here is derived from an EMBL/GenBank/DDBJ whole genome shotgun (WGS) entry which is preliminary data.</text>
</comment>
<protein>
    <submittedName>
        <fullName evidence="1">Uncharacterized protein</fullName>
    </submittedName>
</protein>
<keyword evidence="2" id="KW-1185">Reference proteome</keyword>